<gene>
    <name evidence="1" type="ORF">ZHAS_00009383</name>
</gene>
<protein>
    <submittedName>
        <fullName evidence="1 2">Uncharacterized protein</fullName>
    </submittedName>
</protein>
<dbReference type="EMBL" id="KE525143">
    <property type="protein sequence ID" value="KFB41750.1"/>
    <property type="molecule type" value="Genomic_DNA"/>
</dbReference>
<sequence>MTLQFDGREVRIERIRSILQISCQIPAAPEPRTLTSLSAGRISERCPKDACRRKTSGILVSATICLPGLRLETVGGKFIHQTQTH</sequence>
<evidence type="ECO:0000313" key="2">
    <source>
        <dbReference type="EnsemblMetazoa" id="ASIC009383-PA"/>
    </source>
</evidence>
<reference evidence="1 3" key="1">
    <citation type="journal article" date="2014" name="BMC Genomics">
        <title>Genome sequence of Anopheles sinensis provides insight into genetics basis of mosquito competence for malaria parasites.</title>
        <authorList>
            <person name="Zhou D."/>
            <person name="Zhang D."/>
            <person name="Ding G."/>
            <person name="Shi L."/>
            <person name="Hou Q."/>
            <person name="Ye Y."/>
            <person name="Xu Y."/>
            <person name="Zhou H."/>
            <person name="Xiong C."/>
            <person name="Li S."/>
            <person name="Yu J."/>
            <person name="Hong S."/>
            <person name="Yu X."/>
            <person name="Zou P."/>
            <person name="Chen C."/>
            <person name="Chang X."/>
            <person name="Wang W."/>
            <person name="Lv Y."/>
            <person name="Sun Y."/>
            <person name="Ma L."/>
            <person name="Shen B."/>
            <person name="Zhu C."/>
        </authorList>
    </citation>
    <scope>NUCLEOTIDE SEQUENCE [LARGE SCALE GENOMIC DNA]</scope>
</reference>
<dbReference type="VEuPathDB" id="VectorBase:ASIC009383"/>
<dbReference type="EMBL" id="ATLV01017033">
    <property type="status" value="NOT_ANNOTATED_CDS"/>
    <property type="molecule type" value="Genomic_DNA"/>
</dbReference>
<evidence type="ECO:0000313" key="3">
    <source>
        <dbReference type="Proteomes" id="UP000030765"/>
    </source>
</evidence>
<evidence type="ECO:0000313" key="1">
    <source>
        <dbReference type="EMBL" id="KFB41750.1"/>
    </source>
</evidence>
<name>A0A084VUV6_ANOSI</name>
<reference evidence="2" key="2">
    <citation type="submission" date="2020-05" db="UniProtKB">
        <authorList>
            <consortium name="EnsemblMetazoa"/>
        </authorList>
    </citation>
    <scope>IDENTIFICATION</scope>
</reference>
<dbReference type="AlphaFoldDB" id="A0A084VUV6"/>
<organism evidence="1">
    <name type="scientific">Anopheles sinensis</name>
    <name type="common">Mosquito</name>
    <dbReference type="NCBI Taxonomy" id="74873"/>
    <lineage>
        <taxon>Eukaryota</taxon>
        <taxon>Metazoa</taxon>
        <taxon>Ecdysozoa</taxon>
        <taxon>Arthropoda</taxon>
        <taxon>Hexapoda</taxon>
        <taxon>Insecta</taxon>
        <taxon>Pterygota</taxon>
        <taxon>Neoptera</taxon>
        <taxon>Endopterygota</taxon>
        <taxon>Diptera</taxon>
        <taxon>Nematocera</taxon>
        <taxon>Culicoidea</taxon>
        <taxon>Culicidae</taxon>
        <taxon>Anophelinae</taxon>
        <taxon>Anopheles</taxon>
    </lineage>
</organism>
<keyword evidence="3" id="KW-1185">Reference proteome</keyword>
<dbReference type="Proteomes" id="UP000030765">
    <property type="component" value="Unassembled WGS sequence"/>
</dbReference>
<accession>A0A084VUV6</accession>
<dbReference type="EnsemblMetazoa" id="ASIC009383-RA">
    <property type="protein sequence ID" value="ASIC009383-PA"/>
    <property type="gene ID" value="ASIC009383"/>
</dbReference>
<proteinExistence type="predicted"/>